<gene>
    <name evidence="6" type="ORF">EIK76_07150</name>
</gene>
<comment type="caution">
    <text evidence="6">The sequence shown here is derived from an EMBL/GenBank/DDBJ whole genome shotgun (WGS) entry which is preliminary data.</text>
</comment>
<dbReference type="Pfam" id="PF00126">
    <property type="entry name" value="HTH_1"/>
    <property type="match status" value="1"/>
</dbReference>
<keyword evidence="4" id="KW-0804">Transcription</keyword>
<evidence type="ECO:0000256" key="3">
    <source>
        <dbReference type="ARBA" id="ARBA00023125"/>
    </source>
</evidence>
<dbReference type="Gene3D" id="3.40.190.10">
    <property type="entry name" value="Periplasmic binding protein-like II"/>
    <property type="match status" value="2"/>
</dbReference>
<dbReference type="PANTHER" id="PTHR30537">
    <property type="entry name" value="HTH-TYPE TRANSCRIPTIONAL REGULATOR"/>
    <property type="match status" value="1"/>
</dbReference>
<dbReference type="GO" id="GO:0003700">
    <property type="term" value="F:DNA-binding transcription factor activity"/>
    <property type="evidence" value="ECO:0007669"/>
    <property type="project" value="InterPro"/>
</dbReference>
<evidence type="ECO:0000313" key="7">
    <source>
        <dbReference type="Proteomes" id="UP000276260"/>
    </source>
</evidence>
<dbReference type="InterPro" id="IPR058163">
    <property type="entry name" value="LysR-type_TF_proteobact-type"/>
</dbReference>
<evidence type="ECO:0000313" key="6">
    <source>
        <dbReference type="EMBL" id="RRJ23823.1"/>
    </source>
</evidence>
<name>A0A3P3QU20_9GAMM</name>
<dbReference type="SUPFAM" id="SSF46785">
    <property type="entry name" value="Winged helix' DNA-binding domain"/>
    <property type="match status" value="1"/>
</dbReference>
<evidence type="ECO:0000256" key="2">
    <source>
        <dbReference type="ARBA" id="ARBA00023015"/>
    </source>
</evidence>
<keyword evidence="3" id="KW-0238">DNA-binding</keyword>
<dbReference type="FunFam" id="1.10.10.10:FF:000001">
    <property type="entry name" value="LysR family transcriptional regulator"/>
    <property type="match status" value="1"/>
</dbReference>
<sequence length="292" mass="32735">MLPPLKALQAFEATARLKSFSKAAEQLYVTQSAVSHQVKLLEDFIGQPLLLRQNKSVELTQYGDMLYSVVRDCFVRLNSVTQHLLNQPPVQLKILAQTSIAVEWLAPRLELFKQQHPELDTLLDMASMANNADPEQYDIILGTWPAPAGFVSRQLRTEFWYPVCAPAQFQLLTSADAAELLHYPLYSSETGEDWQLWCQHQQLRSPAAMQLRYVNLALLATKAVTAGSGFALSNDFIAGPALASGQLVALRQFSYQLPWGQYQLHYKTDSVQSTAVAHFIQWLTEQLQPASG</sequence>
<dbReference type="InterPro" id="IPR036390">
    <property type="entry name" value="WH_DNA-bd_sf"/>
</dbReference>
<dbReference type="RefSeq" id="WP_046520134.1">
    <property type="nucleotide sequence ID" value="NZ_LAVS01000025.1"/>
</dbReference>
<keyword evidence="2" id="KW-0805">Transcription regulation</keyword>
<organism evidence="6 7">
    <name type="scientific">Rheinheimera mesophila</name>
    <dbReference type="NCBI Taxonomy" id="1547515"/>
    <lineage>
        <taxon>Bacteria</taxon>
        <taxon>Pseudomonadati</taxon>
        <taxon>Pseudomonadota</taxon>
        <taxon>Gammaproteobacteria</taxon>
        <taxon>Chromatiales</taxon>
        <taxon>Chromatiaceae</taxon>
        <taxon>Rheinheimera</taxon>
    </lineage>
</organism>
<dbReference type="EMBL" id="RRCF01000001">
    <property type="protein sequence ID" value="RRJ23823.1"/>
    <property type="molecule type" value="Genomic_DNA"/>
</dbReference>
<dbReference type="OrthoDB" id="9786526at2"/>
<feature type="domain" description="HTH lysR-type" evidence="5">
    <location>
        <begin position="3"/>
        <end position="60"/>
    </location>
</feature>
<dbReference type="GO" id="GO:0043565">
    <property type="term" value="F:sequence-specific DNA binding"/>
    <property type="evidence" value="ECO:0007669"/>
    <property type="project" value="TreeGrafter"/>
</dbReference>
<reference evidence="6 7" key="1">
    <citation type="submission" date="2018-11" db="EMBL/GenBank/DDBJ databases">
        <title>Draft genome analysis of Rheinheimera mesophila isolated from an industrial waste site.</title>
        <authorList>
            <person name="Yu Q."/>
            <person name="Qi Y."/>
            <person name="Zhang H."/>
            <person name="Lu Y."/>
            <person name="Pu J."/>
        </authorList>
    </citation>
    <scope>NUCLEOTIDE SEQUENCE [LARGE SCALE GENOMIC DNA]</scope>
    <source>
        <strain evidence="6 7">IITR13</strain>
    </source>
</reference>
<accession>A0A3P3QU20</accession>
<dbReference type="InterPro" id="IPR005119">
    <property type="entry name" value="LysR_subst-bd"/>
</dbReference>
<protein>
    <submittedName>
        <fullName evidence="6">LysR family transcriptional regulator</fullName>
    </submittedName>
</protein>
<dbReference type="Pfam" id="PF03466">
    <property type="entry name" value="LysR_substrate"/>
    <property type="match status" value="1"/>
</dbReference>
<dbReference type="InterPro" id="IPR036388">
    <property type="entry name" value="WH-like_DNA-bd_sf"/>
</dbReference>
<evidence type="ECO:0000256" key="1">
    <source>
        <dbReference type="ARBA" id="ARBA00009437"/>
    </source>
</evidence>
<dbReference type="Gene3D" id="1.10.10.10">
    <property type="entry name" value="Winged helix-like DNA-binding domain superfamily/Winged helix DNA-binding domain"/>
    <property type="match status" value="1"/>
</dbReference>
<evidence type="ECO:0000259" key="5">
    <source>
        <dbReference type="PROSITE" id="PS50931"/>
    </source>
</evidence>
<dbReference type="AlphaFoldDB" id="A0A3P3QU20"/>
<comment type="similarity">
    <text evidence="1">Belongs to the LysR transcriptional regulatory family.</text>
</comment>
<dbReference type="PANTHER" id="PTHR30537:SF26">
    <property type="entry name" value="GLYCINE CLEAVAGE SYSTEM TRANSCRIPTIONAL ACTIVATOR"/>
    <property type="match status" value="1"/>
</dbReference>
<dbReference type="Proteomes" id="UP000276260">
    <property type="component" value="Unassembled WGS sequence"/>
</dbReference>
<proteinExistence type="inferred from homology"/>
<evidence type="ECO:0000256" key="4">
    <source>
        <dbReference type="ARBA" id="ARBA00023163"/>
    </source>
</evidence>
<keyword evidence="7" id="KW-1185">Reference proteome</keyword>
<dbReference type="PROSITE" id="PS50931">
    <property type="entry name" value="HTH_LYSR"/>
    <property type="match status" value="1"/>
</dbReference>
<dbReference type="InterPro" id="IPR000847">
    <property type="entry name" value="LysR_HTH_N"/>
</dbReference>
<dbReference type="GO" id="GO:0006351">
    <property type="term" value="P:DNA-templated transcription"/>
    <property type="evidence" value="ECO:0007669"/>
    <property type="project" value="TreeGrafter"/>
</dbReference>
<dbReference type="SUPFAM" id="SSF53850">
    <property type="entry name" value="Periplasmic binding protein-like II"/>
    <property type="match status" value="1"/>
</dbReference>
<dbReference type="PRINTS" id="PR00039">
    <property type="entry name" value="HTHLYSR"/>
</dbReference>